<gene>
    <name evidence="1" type="ORF">Cvel_14974</name>
</gene>
<proteinExistence type="predicted"/>
<dbReference type="EMBL" id="CDMZ01000097">
    <property type="protein sequence ID" value="CEM06563.1"/>
    <property type="molecule type" value="Genomic_DNA"/>
</dbReference>
<organism evidence="1">
    <name type="scientific">Chromera velia CCMP2878</name>
    <dbReference type="NCBI Taxonomy" id="1169474"/>
    <lineage>
        <taxon>Eukaryota</taxon>
        <taxon>Sar</taxon>
        <taxon>Alveolata</taxon>
        <taxon>Colpodellida</taxon>
        <taxon>Chromeraceae</taxon>
        <taxon>Chromera</taxon>
    </lineage>
</organism>
<accession>A0A0G4F4A2</accession>
<name>A0A0G4F4A2_9ALVE</name>
<dbReference type="AlphaFoldDB" id="A0A0G4F4A2"/>
<dbReference type="VEuPathDB" id="CryptoDB:Cvel_14974"/>
<reference evidence="1" key="1">
    <citation type="submission" date="2014-11" db="EMBL/GenBank/DDBJ databases">
        <authorList>
            <person name="Otto D Thomas"/>
            <person name="Naeem Raeece"/>
        </authorList>
    </citation>
    <scope>NUCLEOTIDE SEQUENCE</scope>
</reference>
<sequence length="540" mass="57737">MDGLHSRSSKAYGGAQAFAEADPYPAGEVHRGVSAMPSHAASSLVDSVLMARGAAKQPKAPASGPEGGAASVEWLLSGSNAGLLPRETFGLVKQQQPVNQKHQLGFEVVGPKQQEVPQDTQRQFSSLPPPPPLNDFSFISVTSLRVMGPVEDLLVILGKGLDEMVNSGSSWNIEYACDKVNWMVTGTFFQDWSACVEARLTFWDDGELMSGTDGTAVVGANGGVQRAYVIDAGRLYGDAILFSRVWKEIVAIFQNAQRVLPGKDQHHQQGLEAATTTSNHSQCAETWVTSEFPSFDMDNLEEEMANELERDGDDDVQPMEVDSQGPLLSLGVYAKSQNAADIEEAAGTAARMADSPALRPRLLTPEGASTLVGLVEDRRSYARPEILLPFVYALAVCAMDDARVFIESRAVEVLAVLLKQIADDAEKGPEPATWAREGHCEAPRRRPEVSLRGVKVAAGEWHGVSSMGVPCASPLLLRQTVQALFALVSSGLVSAAGLGSIQAALELGGKGLLVACDRDCTRLNDTVRTSLAAVQAQQQQ</sequence>
<protein>
    <submittedName>
        <fullName evidence="1">Uncharacterized protein</fullName>
    </submittedName>
</protein>
<evidence type="ECO:0000313" key="1">
    <source>
        <dbReference type="EMBL" id="CEM06563.1"/>
    </source>
</evidence>